<keyword evidence="2" id="KW-0813">Transport</keyword>
<evidence type="ECO:0000313" key="9">
    <source>
        <dbReference type="EMBL" id="OIQ84443.1"/>
    </source>
</evidence>
<dbReference type="InterPro" id="IPR005829">
    <property type="entry name" value="Sugar_transporter_CS"/>
</dbReference>
<feature type="transmembrane region" description="Helical" evidence="7">
    <location>
        <begin position="41"/>
        <end position="64"/>
    </location>
</feature>
<gene>
    <name evidence="9" type="ORF">GALL_337270</name>
</gene>
<accession>A0A1J5R3Z3</accession>
<feature type="domain" description="Major facilitator superfamily (MFS) profile" evidence="8">
    <location>
        <begin position="1"/>
        <end position="396"/>
    </location>
</feature>
<dbReference type="AlphaFoldDB" id="A0A1J5R3Z3"/>
<dbReference type="PANTHER" id="PTHR23517">
    <property type="entry name" value="RESISTANCE PROTEIN MDTM, PUTATIVE-RELATED-RELATED"/>
    <property type="match status" value="1"/>
</dbReference>
<feature type="transmembrane region" description="Helical" evidence="7">
    <location>
        <begin position="100"/>
        <end position="119"/>
    </location>
</feature>
<proteinExistence type="predicted"/>
<keyword evidence="3" id="KW-1003">Cell membrane</keyword>
<dbReference type="SUPFAM" id="SSF103473">
    <property type="entry name" value="MFS general substrate transporter"/>
    <property type="match status" value="1"/>
</dbReference>
<keyword evidence="4 7" id="KW-0812">Transmembrane</keyword>
<evidence type="ECO:0000256" key="7">
    <source>
        <dbReference type="SAM" id="Phobius"/>
    </source>
</evidence>
<evidence type="ECO:0000256" key="2">
    <source>
        <dbReference type="ARBA" id="ARBA00022448"/>
    </source>
</evidence>
<feature type="transmembrane region" description="Helical" evidence="7">
    <location>
        <begin position="12"/>
        <end position="35"/>
    </location>
</feature>
<protein>
    <submittedName>
        <fullName evidence="9">Bicyclomycin/multidrug efflux system</fullName>
    </submittedName>
</protein>
<dbReference type="Pfam" id="PF07690">
    <property type="entry name" value="MFS_1"/>
    <property type="match status" value="1"/>
</dbReference>
<evidence type="ECO:0000256" key="1">
    <source>
        <dbReference type="ARBA" id="ARBA00004651"/>
    </source>
</evidence>
<feature type="transmembrane region" description="Helical" evidence="7">
    <location>
        <begin position="341"/>
        <end position="365"/>
    </location>
</feature>
<name>A0A1J5R3Z3_9ZZZZ</name>
<feature type="transmembrane region" description="Helical" evidence="7">
    <location>
        <begin position="371"/>
        <end position="393"/>
    </location>
</feature>
<dbReference type="EMBL" id="MLJW01000617">
    <property type="protein sequence ID" value="OIQ84443.1"/>
    <property type="molecule type" value="Genomic_DNA"/>
</dbReference>
<reference evidence="9" key="1">
    <citation type="submission" date="2016-10" db="EMBL/GenBank/DDBJ databases">
        <title>Sequence of Gallionella enrichment culture.</title>
        <authorList>
            <person name="Poehlein A."/>
            <person name="Muehling M."/>
            <person name="Daniel R."/>
        </authorList>
    </citation>
    <scope>NUCLEOTIDE SEQUENCE</scope>
</reference>
<keyword evidence="6 7" id="KW-0472">Membrane</keyword>
<feature type="transmembrane region" description="Helical" evidence="7">
    <location>
        <begin position="283"/>
        <end position="303"/>
    </location>
</feature>
<evidence type="ECO:0000256" key="5">
    <source>
        <dbReference type="ARBA" id="ARBA00022989"/>
    </source>
</evidence>
<dbReference type="PROSITE" id="PS00216">
    <property type="entry name" value="SUGAR_TRANSPORT_1"/>
    <property type="match status" value="1"/>
</dbReference>
<feature type="transmembrane region" description="Helical" evidence="7">
    <location>
        <begin position="309"/>
        <end position="329"/>
    </location>
</feature>
<feature type="transmembrane region" description="Helical" evidence="7">
    <location>
        <begin position="140"/>
        <end position="161"/>
    </location>
</feature>
<dbReference type="Gene3D" id="1.20.1250.20">
    <property type="entry name" value="MFS general substrate transporter like domains"/>
    <property type="match status" value="1"/>
</dbReference>
<feature type="transmembrane region" description="Helical" evidence="7">
    <location>
        <begin position="250"/>
        <end position="271"/>
    </location>
</feature>
<dbReference type="InterPro" id="IPR011701">
    <property type="entry name" value="MFS"/>
</dbReference>
<feature type="transmembrane region" description="Helical" evidence="7">
    <location>
        <begin position="167"/>
        <end position="187"/>
    </location>
</feature>
<feature type="transmembrane region" description="Helical" evidence="7">
    <location>
        <begin position="216"/>
        <end position="238"/>
    </location>
</feature>
<organism evidence="9">
    <name type="scientific">mine drainage metagenome</name>
    <dbReference type="NCBI Taxonomy" id="410659"/>
    <lineage>
        <taxon>unclassified sequences</taxon>
        <taxon>metagenomes</taxon>
        <taxon>ecological metagenomes</taxon>
    </lineage>
</organism>
<evidence type="ECO:0000256" key="3">
    <source>
        <dbReference type="ARBA" id="ARBA00022475"/>
    </source>
</evidence>
<evidence type="ECO:0000259" key="8">
    <source>
        <dbReference type="PROSITE" id="PS50850"/>
    </source>
</evidence>
<dbReference type="GO" id="GO:0022857">
    <property type="term" value="F:transmembrane transporter activity"/>
    <property type="evidence" value="ECO:0007669"/>
    <property type="project" value="InterPro"/>
</dbReference>
<dbReference type="InterPro" id="IPR050171">
    <property type="entry name" value="MFS_Transporters"/>
</dbReference>
<evidence type="ECO:0000256" key="6">
    <source>
        <dbReference type="ARBA" id="ARBA00023136"/>
    </source>
</evidence>
<keyword evidence="5 7" id="KW-1133">Transmembrane helix</keyword>
<evidence type="ECO:0000256" key="4">
    <source>
        <dbReference type="ARBA" id="ARBA00022692"/>
    </source>
</evidence>
<dbReference type="PROSITE" id="PS50850">
    <property type="entry name" value="MFS"/>
    <property type="match status" value="1"/>
</dbReference>
<comment type="subcellular location">
    <subcellularLocation>
        <location evidence="1">Cell membrane</location>
        <topology evidence="1">Multi-pass membrane protein</topology>
    </subcellularLocation>
</comment>
<dbReference type="InterPro" id="IPR036259">
    <property type="entry name" value="MFS_trans_sf"/>
</dbReference>
<dbReference type="InterPro" id="IPR020846">
    <property type="entry name" value="MFS_dom"/>
</dbReference>
<sequence>MSAQTQQGRSWLPIAASMFAIAWGGNEFTPLLVMYRQVSHFSAVTVDVLLGAYVLGIIPALLVGGPLSDRFGRRPLLLPAAPLSLVGSVVLALGPGAPMVLAGGRILCGLALGLVMAVGSTWIKELSVAEDDQAAGARRASLALTLGFLTGAGAAGALAQWGPWRTGTAYAVHVVLTVVTGLWLLVVRETRTPEGLSRRARLRDDLKIPSAGHRRFLRVVVPLAPWVFGCAGSAYAVLPGLMRDRSGGMPIALSALLTVLTLGCGVGIQVLGRAIDTRRSARASVVALVIVVAGMGLGALASARLTLPLALAAAAVLGMGYGLALVSGLSEVQRIAGPDDLAGLTAVYYSVAYLGFFIPAVLAVLASEWSYPQMFGAGCVIALGCLAVVASAWRARLPVGPAPAVAAPDARASDDEDVLVASGAMTKSAVRVR</sequence>
<feature type="transmembrane region" description="Helical" evidence="7">
    <location>
        <begin position="76"/>
        <end position="94"/>
    </location>
</feature>
<comment type="caution">
    <text evidence="9">The sequence shown here is derived from an EMBL/GenBank/DDBJ whole genome shotgun (WGS) entry which is preliminary data.</text>
</comment>
<dbReference type="GO" id="GO:0005886">
    <property type="term" value="C:plasma membrane"/>
    <property type="evidence" value="ECO:0007669"/>
    <property type="project" value="UniProtKB-SubCell"/>
</dbReference>